<dbReference type="GO" id="GO:0005737">
    <property type="term" value="C:cytoplasm"/>
    <property type="evidence" value="ECO:0007669"/>
    <property type="project" value="UniProtKB-ARBA"/>
</dbReference>
<dbReference type="GO" id="GO:0019005">
    <property type="term" value="C:SCF ubiquitin ligase complex"/>
    <property type="evidence" value="ECO:0007669"/>
    <property type="project" value="TreeGrafter"/>
</dbReference>
<feature type="domain" description="FBA" evidence="1">
    <location>
        <begin position="52"/>
        <end position="256"/>
    </location>
</feature>
<dbReference type="Pfam" id="PF04300">
    <property type="entry name" value="FBA"/>
    <property type="match status" value="1"/>
</dbReference>
<dbReference type="GO" id="GO:0036503">
    <property type="term" value="P:ERAD pathway"/>
    <property type="evidence" value="ECO:0007669"/>
    <property type="project" value="TreeGrafter"/>
</dbReference>
<name>A0A3Q0J9D1_DIACI</name>
<dbReference type="SUPFAM" id="SSF49785">
    <property type="entry name" value="Galactose-binding domain-like"/>
    <property type="match status" value="1"/>
</dbReference>
<dbReference type="GO" id="GO:0006516">
    <property type="term" value="P:glycoprotein catabolic process"/>
    <property type="evidence" value="ECO:0007669"/>
    <property type="project" value="TreeGrafter"/>
</dbReference>
<evidence type="ECO:0000313" key="3">
    <source>
        <dbReference type="RefSeq" id="XP_026685036.1"/>
    </source>
</evidence>
<dbReference type="GO" id="GO:0061630">
    <property type="term" value="F:ubiquitin protein ligase activity"/>
    <property type="evidence" value="ECO:0007669"/>
    <property type="project" value="TreeGrafter"/>
</dbReference>
<organism evidence="2 3">
    <name type="scientific">Diaphorina citri</name>
    <name type="common">Asian citrus psyllid</name>
    <dbReference type="NCBI Taxonomy" id="121845"/>
    <lineage>
        <taxon>Eukaryota</taxon>
        <taxon>Metazoa</taxon>
        <taxon>Ecdysozoa</taxon>
        <taxon>Arthropoda</taxon>
        <taxon>Hexapoda</taxon>
        <taxon>Insecta</taxon>
        <taxon>Pterygota</taxon>
        <taxon>Neoptera</taxon>
        <taxon>Paraneoptera</taxon>
        <taxon>Hemiptera</taxon>
        <taxon>Sternorrhyncha</taxon>
        <taxon>Psylloidea</taxon>
        <taxon>Psyllidae</taxon>
        <taxon>Diaphorininae</taxon>
        <taxon>Diaphorina</taxon>
    </lineage>
</organism>
<evidence type="ECO:0000259" key="1">
    <source>
        <dbReference type="PROSITE" id="PS51114"/>
    </source>
</evidence>
<dbReference type="KEGG" id="dci:103516987"/>
<gene>
    <name evidence="3" type="primary">LOC103516987</name>
</gene>
<dbReference type="STRING" id="121845.A0A3Q0J9D1"/>
<dbReference type="RefSeq" id="XP_026685036.1">
    <property type="nucleotide sequence ID" value="XM_026829235.1"/>
</dbReference>
<dbReference type="PANTHER" id="PTHR12125">
    <property type="entry name" value="F-BOX ONLY PROTEIN 6-LIKE PROTEIN"/>
    <property type="match status" value="1"/>
</dbReference>
<dbReference type="InterPro" id="IPR008979">
    <property type="entry name" value="Galactose-bd-like_sf"/>
</dbReference>
<dbReference type="FunFam" id="2.60.120.260:FF:000012">
    <property type="entry name" value="F-box only protein 2"/>
    <property type="match status" value="1"/>
</dbReference>
<dbReference type="Gene3D" id="2.60.120.260">
    <property type="entry name" value="Galactose-binding domain-like"/>
    <property type="match status" value="1"/>
</dbReference>
<proteinExistence type="predicted"/>
<accession>A0A3Q0J9D1</accession>
<dbReference type="AlphaFoldDB" id="A0A3Q0J9D1"/>
<dbReference type="GeneID" id="103516987"/>
<dbReference type="SMART" id="SM01198">
    <property type="entry name" value="FBA"/>
    <property type="match status" value="1"/>
</dbReference>
<reference evidence="3" key="1">
    <citation type="submission" date="2025-08" db="UniProtKB">
        <authorList>
            <consortium name="RefSeq"/>
        </authorList>
    </citation>
    <scope>IDENTIFICATION</scope>
</reference>
<sequence>MEIRTLLASRRVCKKWKSLIETQVLKERAILEGFTRGLTNEDKMNVEWTTWYLMLSPNSLFNRNLVKNPCGQDKFNSWEILNNGGNGWKVETPPFGLSQEAQPLPDDTIPSYWTKITKDSKKATSSTNTESCFVTSYGRCSKQQWIDLGKRKTMLDVIERLNPAIVYSEWFCRRFDCGGRYDLRVALLNEAKKLLAYHIHHTDIGENFKWQKVENKFENYPSGVRYILFIHEGVDSQFWQGHYGPKMTRATVFLIPPGQSYSIRTDGNLPIQSGKSIKLLKQRFSNWGAWRRIRGARDEI</sequence>
<protein>
    <submittedName>
        <fullName evidence="3">F-box only protein 44-like</fullName>
    </submittedName>
</protein>
<dbReference type="Proteomes" id="UP000079169">
    <property type="component" value="Unplaced"/>
</dbReference>
<evidence type="ECO:0000313" key="2">
    <source>
        <dbReference type="Proteomes" id="UP000079169"/>
    </source>
</evidence>
<dbReference type="InterPro" id="IPR007397">
    <property type="entry name" value="F-box-assoc_dom"/>
</dbReference>
<dbReference type="PROSITE" id="PS51114">
    <property type="entry name" value="FBA"/>
    <property type="match status" value="1"/>
</dbReference>
<keyword evidence="2" id="KW-1185">Reference proteome</keyword>
<dbReference type="PaxDb" id="121845-A0A3Q0J9D1"/>
<dbReference type="GO" id="GO:0031146">
    <property type="term" value="P:SCF-dependent proteasomal ubiquitin-dependent protein catabolic process"/>
    <property type="evidence" value="ECO:0007669"/>
    <property type="project" value="TreeGrafter"/>
</dbReference>
<dbReference type="InterPro" id="IPR039752">
    <property type="entry name" value="F-box_only"/>
</dbReference>
<dbReference type="PANTHER" id="PTHR12125:SF5">
    <property type="entry name" value="F-BOX DOMAIN-CONTAINING PROTEIN"/>
    <property type="match status" value="1"/>
</dbReference>